<evidence type="ECO:0000313" key="2">
    <source>
        <dbReference type="EMBL" id="QGW48418.1"/>
    </source>
</evidence>
<geneLocation type="mitochondrion" evidence="3"/>
<feature type="region of interest" description="Disordered" evidence="1">
    <location>
        <begin position="1"/>
        <end position="28"/>
    </location>
</feature>
<evidence type="ECO:0000313" key="3">
    <source>
        <dbReference type="EMBL" id="QGW48683.1"/>
    </source>
</evidence>
<protein>
    <submittedName>
        <fullName evidence="3">Uncharacterized protein</fullName>
    </submittedName>
</protein>
<name>A0A650GB99_RAPSA</name>
<reference evidence="3" key="1">
    <citation type="submission" date="2019-06" db="EMBL/GenBank/DDBJ databases">
        <title>Complete mitochondrial genome sequencing of NWB CMS and Normal type.</title>
        <authorList>
            <person name="Zhang L."/>
            <person name="Wang Q."/>
            <person name="Wang Y."/>
        </authorList>
    </citation>
    <scope>NUCLEOTIDE SEQUENCE</scope>
    <source>
        <strain evidence="2">YB-A</strain>
        <strain evidence="3">YB-B</strain>
    </source>
</reference>
<proteinExistence type="predicted"/>
<feature type="compositionally biased region" description="Basic and acidic residues" evidence="1">
    <location>
        <begin position="1"/>
        <end position="17"/>
    </location>
</feature>
<accession>A0A650GB99</accession>
<sequence length="73" mass="8566">MLACERDPNSVYPEKKNKPCRQLPPRQKKHERLARKVALLNNIRRVSALVFNKVFSHSAFRHFSDSRTCFEAP</sequence>
<dbReference type="EMBL" id="MN056359">
    <property type="protein sequence ID" value="QGW48683.1"/>
    <property type="molecule type" value="Genomic_DNA"/>
</dbReference>
<keyword evidence="3" id="KW-0496">Mitochondrion</keyword>
<evidence type="ECO:0000256" key="1">
    <source>
        <dbReference type="SAM" id="MobiDB-lite"/>
    </source>
</evidence>
<dbReference type="EMBL" id="MN056360">
    <property type="protein sequence ID" value="QGW48418.1"/>
    <property type="molecule type" value="Genomic_DNA"/>
</dbReference>
<gene>
    <name evidence="3" type="primary">orf73k</name>
</gene>
<dbReference type="AlphaFoldDB" id="A0A650GB99"/>
<organism evidence="3">
    <name type="scientific">Raphanus sativus</name>
    <name type="common">Radish</name>
    <name type="synonym">Raphanus raphanistrum var. sativus</name>
    <dbReference type="NCBI Taxonomy" id="3726"/>
    <lineage>
        <taxon>Eukaryota</taxon>
        <taxon>Viridiplantae</taxon>
        <taxon>Streptophyta</taxon>
        <taxon>Embryophyta</taxon>
        <taxon>Tracheophyta</taxon>
        <taxon>Spermatophyta</taxon>
        <taxon>Magnoliopsida</taxon>
        <taxon>eudicotyledons</taxon>
        <taxon>Gunneridae</taxon>
        <taxon>Pentapetalae</taxon>
        <taxon>rosids</taxon>
        <taxon>malvids</taxon>
        <taxon>Brassicales</taxon>
        <taxon>Brassicaceae</taxon>
        <taxon>Brassiceae</taxon>
        <taxon>Raphanus</taxon>
    </lineage>
</organism>